<protein>
    <submittedName>
        <fullName evidence="1">Uncharacterized protein</fullName>
    </submittedName>
</protein>
<organism evidence="1 2">
    <name type="scientific">Penicillium oxalicum (strain 114-2 / CGMCC 5302)</name>
    <name type="common">Penicillium decumbens</name>
    <dbReference type="NCBI Taxonomy" id="933388"/>
    <lineage>
        <taxon>Eukaryota</taxon>
        <taxon>Fungi</taxon>
        <taxon>Dikarya</taxon>
        <taxon>Ascomycota</taxon>
        <taxon>Pezizomycotina</taxon>
        <taxon>Eurotiomycetes</taxon>
        <taxon>Eurotiomycetidae</taxon>
        <taxon>Eurotiales</taxon>
        <taxon>Aspergillaceae</taxon>
        <taxon>Penicillium</taxon>
    </lineage>
</organism>
<evidence type="ECO:0000313" key="2">
    <source>
        <dbReference type="Proteomes" id="UP000019376"/>
    </source>
</evidence>
<accession>S7ZTZ8</accession>
<proteinExistence type="predicted"/>
<dbReference type="AlphaFoldDB" id="S7ZTZ8"/>
<keyword evidence="2" id="KW-1185">Reference proteome</keyword>
<sequence>MASFPSEKTHEASTAYLIQQAEEVDYHAGLQGKSVHRQVPSVPHLTTYSHSRDKPALISSEGFDEIPGLIFNSTC</sequence>
<evidence type="ECO:0000313" key="1">
    <source>
        <dbReference type="EMBL" id="EPS32241.1"/>
    </source>
</evidence>
<dbReference type="Proteomes" id="UP000019376">
    <property type="component" value="Unassembled WGS sequence"/>
</dbReference>
<name>S7ZTZ8_PENO1</name>
<dbReference type="EMBL" id="KB644414">
    <property type="protein sequence ID" value="EPS32241.1"/>
    <property type="molecule type" value="Genomic_DNA"/>
</dbReference>
<reference evidence="1 2" key="1">
    <citation type="journal article" date="2013" name="PLoS ONE">
        <title>Genomic and secretomic analyses reveal unique features of the lignocellulolytic enzyme system of Penicillium decumbens.</title>
        <authorList>
            <person name="Liu G."/>
            <person name="Zhang L."/>
            <person name="Wei X."/>
            <person name="Zou G."/>
            <person name="Qin Y."/>
            <person name="Ma L."/>
            <person name="Li J."/>
            <person name="Zheng H."/>
            <person name="Wang S."/>
            <person name="Wang C."/>
            <person name="Xun L."/>
            <person name="Zhao G.-P."/>
            <person name="Zhou Z."/>
            <person name="Qu Y."/>
        </authorList>
    </citation>
    <scope>NUCLEOTIDE SEQUENCE [LARGE SCALE GENOMIC DNA]</scope>
    <source>
        <strain evidence="2">114-2 / CGMCC 5302</strain>
    </source>
</reference>
<gene>
    <name evidence="1" type="ORF">PDE_07201</name>
</gene>
<dbReference type="HOGENOM" id="CLU_2671843_0_0_1"/>